<dbReference type="InterPro" id="IPR001375">
    <property type="entry name" value="Peptidase_S9_cat"/>
</dbReference>
<dbReference type="SUPFAM" id="SSF53474">
    <property type="entry name" value="alpha/beta-Hydrolases"/>
    <property type="match status" value="1"/>
</dbReference>
<dbReference type="Pfam" id="PF00326">
    <property type="entry name" value="Peptidase_S9"/>
    <property type="match status" value="1"/>
</dbReference>
<feature type="domain" description="Peptidase S9 prolyl oligopeptidase catalytic" evidence="3">
    <location>
        <begin position="445"/>
        <end position="618"/>
    </location>
</feature>
<dbReference type="AlphaFoldDB" id="A0A918S0K0"/>
<comment type="caution">
    <text evidence="4">The sequence shown here is derived from an EMBL/GenBank/DDBJ whole genome shotgun (WGS) entry which is preliminary data.</text>
</comment>
<evidence type="ECO:0000313" key="5">
    <source>
        <dbReference type="Proteomes" id="UP000614811"/>
    </source>
</evidence>
<evidence type="ECO:0000256" key="2">
    <source>
        <dbReference type="SAM" id="SignalP"/>
    </source>
</evidence>
<keyword evidence="5" id="KW-1185">Reference proteome</keyword>
<dbReference type="RefSeq" id="WP_189402449.1">
    <property type="nucleotide sequence ID" value="NZ_BMXA01000006.1"/>
</dbReference>
<dbReference type="PANTHER" id="PTHR42776:SF27">
    <property type="entry name" value="DIPEPTIDYL PEPTIDASE FAMILY MEMBER 6"/>
    <property type="match status" value="1"/>
</dbReference>
<organism evidence="4 5">
    <name type="scientific">Arenicella chitinivorans</name>
    <dbReference type="NCBI Taxonomy" id="1329800"/>
    <lineage>
        <taxon>Bacteria</taxon>
        <taxon>Pseudomonadati</taxon>
        <taxon>Pseudomonadota</taxon>
        <taxon>Gammaproteobacteria</taxon>
        <taxon>Arenicellales</taxon>
        <taxon>Arenicellaceae</taxon>
        <taxon>Arenicella</taxon>
    </lineage>
</organism>
<protein>
    <submittedName>
        <fullName evidence="4">Peptidase S9</fullName>
    </submittedName>
</protein>
<accession>A0A918S0K0</accession>
<name>A0A918S0K0_9GAMM</name>
<reference evidence="4" key="2">
    <citation type="submission" date="2020-09" db="EMBL/GenBank/DDBJ databases">
        <authorList>
            <person name="Sun Q."/>
            <person name="Kim S."/>
        </authorList>
    </citation>
    <scope>NUCLEOTIDE SEQUENCE</scope>
    <source>
        <strain evidence="4">KCTC 12711</strain>
    </source>
</reference>
<gene>
    <name evidence="4" type="ORF">GCM10008090_29240</name>
</gene>
<dbReference type="Proteomes" id="UP000614811">
    <property type="component" value="Unassembled WGS sequence"/>
</dbReference>
<evidence type="ECO:0000313" key="4">
    <source>
        <dbReference type="EMBL" id="GHA17687.1"/>
    </source>
</evidence>
<keyword evidence="2" id="KW-0732">Signal</keyword>
<sequence length="645" mass="72678">MKFVTRLTLLISFTMLLGATLDVSAEQIPLKAWIHDPVIDSVNVSPDAKHLIGLTLTDVNSAPQVTIWDASNLAADPVFWSPKDVKPLLVQWVNDETFLVYGRQKYDYRYAGRNTKWFRDKIYFVTFSAKKQKITKSREILASKEKVGVQIENLLPLKKDKVLIQVTNLEFASDLYEVDLRENTEKRVYRGSPRNSAITNAWGEVVLKTNIETGEPGTRIDFSYKHPETGEWEVHHSLMAKGGKGLQPVAFDPDGVQVYVVDNTTSDKSVIRKYDLISRKLSEPVFADEGVEATGVLVGGRVDNFGKILGYVMTGAKTTRVFTDEREKALHDLIYSALPKDQVHRISSMSTDGSLIVVRSSGPTEPGAYYLFKNRQEVLPLGREFPYLEPKKLSRMEYVEYKARDGLVIPGYLTKPSAGKPPYPAVVMPHGGPWARDFYGWDLWAQFLANRGYAVLQPQYRGSEGWGTKLWRAGDNEWGQKMQDDKDDGAQWLVEQGIAAKDRIAIYGYSYGGYAAMAAVVRPNSPYQCAIAGAGLSELRTFEKITFDSRFGREFQSATIDGLSPLDHVEDASIPIYIFHGDRDQRVPVDQSRKFYKALEKAGKTVEYNEIPDLWHSLPWWPTHHINVLGNLEEYLAERCGPGGL</sequence>
<feature type="chain" id="PRO_5037824126" evidence="2">
    <location>
        <begin position="26"/>
        <end position="645"/>
    </location>
</feature>
<dbReference type="GO" id="GO:0004252">
    <property type="term" value="F:serine-type endopeptidase activity"/>
    <property type="evidence" value="ECO:0007669"/>
    <property type="project" value="TreeGrafter"/>
</dbReference>
<evidence type="ECO:0000259" key="3">
    <source>
        <dbReference type="Pfam" id="PF00326"/>
    </source>
</evidence>
<proteinExistence type="predicted"/>
<dbReference type="InterPro" id="IPR029058">
    <property type="entry name" value="AB_hydrolase_fold"/>
</dbReference>
<dbReference type="PANTHER" id="PTHR42776">
    <property type="entry name" value="SERINE PEPTIDASE S9 FAMILY MEMBER"/>
    <property type="match status" value="1"/>
</dbReference>
<keyword evidence="1" id="KW-0378">Hydrolase</keyword>
<dbReference type="EMBL" id="BMXA01000006">
    <property type="protein sequence ID" value="GHA17687.1"/>
    <property type="molecule type" value="Genomic_DNA"/>
</dbReference>
<dbReference type="Gene3D" id="3.40.50.1820">
    <property type="entry name" value="alpha/beta hydrolase"/>
    <property type="match status" value="1"/>
</dbReference>
<dbReference type="SUPFAM" id="SSF82171">
    <property type="entry name" value="DPP6 N-terminal domain-like"/>
    <property type="match status" value="1"/>
</dbReference>
<dbReference type="GO" id="GO:0006508">
    <property type="term" value="P:proteolysis"/>
    <property type="evidence" value="ECO:0007669"/>
    <property type="project" value="InterPro"/>
</dbReference>
<reference evidence="4" key="1">
    <citation type="journal article" date="2014" name="Int. J. Syst. Evol. Microbiol.">
        <title>Complete genome sequence of Corynebacterium casei LMG S-19264T (=DSM 44701T), isolated from a smear-ripened cheese.</title>
        <authorList>
            <consortium name="US DOE Joint Genome Institute (JGI-PGF)"/>
            <person name="Walter F."/>
            <person name="Albersmeier A."/>
            <person name="Kalinowski J."/>
            <person name="Ruckert C."/>
        </authorList>
    </citation>
    <scope>NUCLEOTIDE SEQUENCE</scope>
    <source>
        <strain evidence="4">KCTC 12711</strain>
    </source>
</reference>
<evidence type="ECO:0000256" key="1">
    <source>
        <dbReference type="ARBA" id="ARBA00022801"/>
    </source>
</evidence>
<feature type="signal peptide" evidence="2">
    <location>
        <begin position="1"/>
        <end position="25"/>
    </location>
</feature>